<keyword evidence="6" id="KW-1185">Reference proteome</keyword>
<dbReference type="GO" id="GO:0000184">
    <property type="term" value="P:nuclear-transcribed mRNA catabolic process, nonsense-mediated decay"/>
    <property type="evidence" value="ECO:0007669"/>
    <property type="project" value="UniProtKB-UniRule"/>
</dbReference>
<dbReference type="PANTHER" id="PTHR13091:SF0">
    <property type="entry name" value="NONSENSE-MEDIATED MRNA DECAY FACTOR SMG8"/>
    <property type="match status" value="1"/>
</dbReference>
<evidence type="ECO:0000256" key="3">
    <source>
        <dbReference type="ARBA" id="ARBA00029509"/>
    </source>
</evidence>
<protein>
    <recommendedName>
        <fullName evidence="3 4">Nonsense-mediated mRNA decay factor SMG8</fullName>
    </recommendedName>
</protein>
<keyword evidence="2 4" id="KW-0866">Nonsense-mediated mRNA decay</keyword>
<reference evidence="5 6" key="1">
    <citation type="submission" date="2020-04" db="EMBL/GenBank/DDBJ databases">
        <authorList>
            <person name="Laetsch R D."/>
            <person name="Stevens L."/>
            <person name="Kumar S."/>
            <person name="Blaxter L. M."/>
        </authorList>
    </citation>
    <scope>NUCLEOTIDE SEQUENCE [LARGE SCALE GENOMIC DNA]</scope>
</reference>
<dbReference type="PANTHER" id="PTHR13091">
    <property type="entry name" value="AMPLIFIED IN BREAST CANCER 2-RELATED"/>
    <property type="match status" value="1"/>
</dbReference>
<dbReference type="OrthoDB" id="63589at2759"/>
<dbReference type="EMBL" id="CADEPM010000004">
    <property type="protein sequence ID" value="CAB3405652.1"/>
    <property type="molecule type" value="Genomic_DNA"/>
</dbReference>
<dbReference type="AlphaFoldDB" id="A0A8S1EZQ4"/>
<comment type="caution">
    <text evidence="5">The sequence shown here is derived from an EMBL/GenBank/DDBJ whole genome shotgun (WGS) entry which is preliminary data.</text>
</comment>
<evidence type="ECO:0000313" key="6">
    <source>
        <dbReference type="Proteomes" id="UP000494206"/>
    </source>
</evidence>
<name>A0A8S1EZQ4_9PELO</name>
<comment type="similarity">
    <text evidence="1 4">Belongs to the SMG8 family.</text>
</comment>
<dbReference type="Pfam" id="PF10220">
    <property type="entry name" value="Smg8_Smg9"/>
    <property type="match status" value="2"/>
</dbReference>
<proteinExistence type="inferred from homology"/>
<gene>
    <name evidence="5" type="ORF">CBOVIS_LOCUS7826</name>
</gene>
<comment type="function">
    <text evidence="4">Involved in nonsense-mediated decay (NMD) of mRNAs containing premature stop codons.</text>
</comment>
<evidence type="ECO:0000256" key="1">
    <source>
        <dbReference type="ARBA" id="ARBA00006443"/>
    </source>
</evidence>
<evidence type="ECO:0000313" key="5">
    <source>
        <dbReference type="EMBL" id="CAB3405652.1"/>
    </source>
</evidence>
<accession>A0A8S1EZQ4</accession>
<sequence length="873" mass="101205">MDENYPAPDILEWLESAKERCKFDMDTQIKIVGMIGKEYIDHGKAENINNFIEDNVFLECQSNETLSIRVHYSRKHQILFLLMNGIDDMANLRKVFIEDPNRHKKSYFECLRESNDKQIRMMAFMFSVCHYIIISEDTSRLDLELYRFLKDVSDYREKIAPDLEECLVEAKLKNTWFTTRSISSKEREGRLVVPRVLVVFHRNNVRMELGAVKKREIYEKLEKSLDTQLSDLFRNFGLTENKASRYSLFHINENLPFVHLLNPHMVQRDVLQEMLEYYTQDPAKRDFPQLATSNSFVKFLEENLRSERNVAILENVIEGMEALKGILTESNFHMISGLDMFNKHLKFEKRLMHEIVNRAVGYYQWSTLSQKKRVFQLSSREVVRTKTEHDAKVVEAIKYVKCAIGSNVDKAIEKTLEGCDNLWQKDLRACEQRSLTGYFCVKKVHPCIEDATSAPNTWTPHDSTETLLSTCACGAKQGLRKDPFSVREANFEFYENNVFDCCRNLERHQFKIYHEETEDLDEWGSWAERASNSLQEQRALESMDSADEGHLYDEIIEDRMNSSEDEEAHASQSLPEDHHLSYDSDEYCTETFASTRRYGFDFDTEFPKRVIALKVAGKSEEFVEGVPNSLEIGKLPLFPSFILTCIGDSSIYNHSSGIRDQPNFKIGGEYLTSLTIYLDVDVQSWNRDLEKVKYEDSIRRYLSKNRITDDQPKVKLFVGFEYECSRGHRFFVDQNGEPLIYHKGANANNQESSRRKNLDNILHSDLPLRRGCTCRKAPLKSAQLMKIHVVTPKAPVTVTIQPQIMVPGLEEIFMTGESPLQLSHSRYYILQLPFIYSGPSGTYVHEPGNLEPTGCWKGGAFGVVYKPSSSSWW</sequence>
<evidence type="ECO:0000256" key="4">
    <source>
        <dbReference type="RuleBase" id="RU367133"/>
    </source>
</evidence>
<dbReference type="Proteomes" id="UP000494206">
    <property type="component" value="Unassembled WGS sequence"/>
</dbReference>
<evidence type="ECO:0000256" key="2">
    <source>
        <dbReference type="ARBA" id="ARBA00023161"/>
    </source>
</evidence>
<organism evidence="5 6">
    <name type="scientific">Caenorhabditis bovis</name>
    <dbReference type="NCBI Taxonomy" id="2654633"/>
    <lineage>
        <taxon>Eukaryota</taxon>
        <taxon>Metazoa</taxon>
        <taxon>Ecdysozoa</taxon>
        <taxon>Nematoda</taxon>
        <taxon>Chromadorea</taxon>
        <taxon>Rhabditida</taxon>
        <taxon>Rhabditina</taxon>
        <taxon>Rhabditomorpha</taxon>
        <taxon>Rhabditoidea</taxon>
        <taxon>Rhabditidae</taxon>
        <taxon>Peloderinae</taxon>
        <taxon>Caenorhabditis</taxon>
    </lineage>
</organism>
<dbReference type="InterPro" id="IPR019354">
    <property type="entry name" value="SMG8-like"/>
</dbReference>